<dbReference type="Gene3D" id="3.30.40.10">
    <property type="entry name" value="Zinc/RING finger domain, C3HC4 (zinc finger)"/>
    <property type="match status" value="1"/>
</dbReference>
<dbReference type="InterPro" id="IPR037274">
    <property type="entry name" value="Znf_CHY_sf"/>
</dbReference>
<dbReference type="Proteomes" id="UP000289738">
    <property type="component" value="Chromosome A01"/>
</dbReference>
<organism evidence="8 9">
    <name type="scientific">Arachis hypogaea</name>
    <name type="common">Peanut</name>
    <dbReference type="NCBI Taxonomy" id="3818"/>
    <lineage>
        <taxon>Eukaryota</taxon>
        <taxon>Viridiplantae</taxon>
        <taxon>Streptophyta</taxon>
        <taxon>Embryophyta</taxon>
        <taxon>Tracheophyta</taxon>
        <taxon>Spermatophyta</taxon>
        <taxon>Magnoliopsida</taxon>
        <taxon>eudicotyledons</taxon>
        <taxon>Gunneridae</taxon>
        <taxon>Pentapetalae</taxon>
        <taxon>rosids</taxon>
        <taxon>fabids</taxon>
        <taxon>Fabales</taxon>
        <taxon>Fabaceae</taxon>
        <taxon>Papilionoideae</taxon>
        <taxon>50 kb inversion clade</taxon>
        <taxon>dalbergioids sensu lato</taxon>
        <taxon>Dalbergieae</taxon>
        <taxon>Pterocarpus clade</taxon>
        <taxon>Arachis</taxon>
    </lineage>
</organism>
<dbReference type="Pfam" id="PF13639">
    <property type="entry name" value="zf-RING_2"/>
    <property type="match status" value="1"/>
</dbReference>
<dbReference type="PANTHER" id="PTHR21319:SF20">
    <property type="entry name" value="E3 UBIQUITIN-PROTEIN LIGASE MIEL1"/>
    <property type="match status" value="1"/>
</dbReference>
<dbReference type="PROSITE" id="PS51266">
    <property type="entry name" value="ZF_CHY"/>
    <property type="match status" value="1"/>
</dbReference>
<protein>
    <recommendedName>
        <fullName evidence="10">RING finger and CHY zinc finger domain-containing protein</fullName>
    </recommendedName>
</protein>
<feature type="domain" description="CHY-type" evidence="6">
    <location>
        <begin position="61"/>
        <end position="129"/>
    </location>
</feature>
<comment type="caution">
    <text evidence="8">The sequence shown here is derived from an EMBL/GenBank/DDBJ whole genome shotgun (WGS) entry which is preliminary data.</text>
</comment>
<evidence type="ECO:0000256" key="3">
    <source>
        <dbReference type="ARBA" id="ARBA00022833"/>
    </source>
</evidence>
<dbReference type="SMART" id="SM00184">
    <property type="entry name" value="RING"/>
    <property type="match status" value="1"/>
</dbReference>
<reference evidence="8 9" key="1">
    <citation type="submission" date="2019-01" db="EMBL/GenBank/DDBJ databases">
        <title>Sequencing of cultivated peanut Arachis hypogaea provides insights into genome evolution and oil improvement.</title>
        <authorList>
            <person name="Chen X."/>
        </authorList>
    </citation>
    <scope>NUCLEOTIDE SEQUENCE [LARGE SCALE GENOMIC DNA]</scope>
    <source>
        <strain evidence="9">cv. Fuhuasheng</strain>
        <tissue evidence="8">Leaves</tissue>
    </source>
</reference>
<sequence length="390" mass="45006">MINNGVAFPFEIKGAKLTQTKSSQIRKLSLPSSFLFSQIQIQKWKALPTMNVLILGGWAMGASIIGGDARFVHLAAMRSTPAAIAITRLRLLRNPYDRHELVRQDVKQVVCAVCDTEQPVAQVCTNCGVRMGEYFCDICKFFDDDIGKQQFHCDDCGICRVGGQENFFHCEKCGSCYSVTLRDNHLCVENSMRHHCPICYEFLFDSMKDISVMKCGHTMHHECFEEMLNRDTYCCPICSKSVMDMTRTWKRIDEEQLSCPKIIGIGRFGYYAMTAMTQQKCSSTFWGKNVVTANRIIRVQSLLRFFLNDQNLVVQEIREIVMLGYSSYSSPTYGRRWGLVSASLGRYKHLYTVILGLLSRHEQLLSWEFLRWKLRCNRFHVKLILRIKFY</sequence>
<keyword evidence="3" id="KW-0862">Zinc</keyword>
<gene>
    <name evidence="8" type="ORF">Ahy_A01g000923</name>
</gene>
<keyword evidence="2 4" id="KW-0863">Zinc-finger</keyword>
<dbReference type="GO" id="GO:0061630">
    <property type="term" value="F:ubiquitin protein ligase activity"/>
    <property type="evidence" value="ECO:0007669"/>
    <property type="project" value="TreeGrafter"/>
</dbReference>
<evidence type="ECO:0000259" key="7">
    <source>
        <dbReference type="PROSITE" id="PS51270"/>
    </source>
</evidence>
<dbReference type="Pfam" id="PF05495">
    <property type="entry name" value="zf-CHY"/>
    <property type="match status" value="1"/>
</dbReference>
<dbReference type="GO" id="GO:0005634">
    <property type="term" value="C:nucleus"/>
    <property type="evidence" value="ECO:0007669"/>
    <property type="project" value="TreeGrafter"/>
</dbReference>
<name>A0A445ELI8_ARAHY</name>
<dbReference type="SUPFAM" id="SSF57850">
    <property type="entry name" value="RING/U-box"/>
    <property type="match status" value="1"/>
</dbReference>
<feature type="domain" description="CTCHY-type" evidence="7">
    <location>
        <begin position="131"/>
        <end position="195"/>
    </location>
</feature>
<feature type="domain" description="RING-type" evidence="5">
    <location>
        <begin position="196"/>
        <end position="239"/>
    </location>
</feature>
<dbReference type="PROSITE" id="PS50089">
    <property type="entry name" value="ZF_RING_2"/>
    <property type="match status" value="1"/>
</dbReference>
<evidence type="ECO:0000256" key="1">
    <source>
        <dbReference type="ARBA" id="ARBA00022723"/>
    </source>
</evidence>
<dbReference type="GO" id="GO:0008270">
    <property type="term" value="F:zinc ion binding"/>
    <property type="evidence" value="ECO:0007669"/>
    <property type="project" value="UniProtKB-KW"/>
</dbReference>
<dbReference type="PROSITE" id="PS51270">
    <property type="entry name" value="ZF_CTCHY"/>
    <property type="match status" value="1"/>
</dbReference>
<accession>A0A445ELI8</accession>
<dbReference type="CDD" id="cd16464">
    <property type="entry name" value="RING-H2_Pirh2-like"/>
    <property type="match status" value="1"/>
</dbReference>
<proteinExistence type="predicted"/>
<dbReference type="InterPro" id="IPR017921">
    <property type="entry name" value="Znf_CTCHY"/>
</dbReference>
<dbReference type="SUPFAM" id="SSF161219">
    <property type="entry name" value="CHY zinc finger-like"/>
    <property type="match status" value="1"/>
</dbReference>
<dbReference type="GO" id="GO:0006511">
    <property type="term" value="P:ubiquitin-dependent protein catabolic process"/>
    <property type="evidence" value="ECO:0007669"/>
    <property type="project" value="TreeGrafter"/>
</dbReference>
<evidence type="ECO:0000313" key="8">
    <source>
        <dbReference type="EMBL" id="RYR76324.1"/>
    </source>
</evidence>
<dbReference type="STRING" id="3818.A0A445ELI8"/>
<dbReference type="EMBL" id="SDMP01000001">
    <property type="protein sequence ID" value="RYR76324.1"/>
    <property type="molecule type" value="Genomic_DNA"/>
</dbReference>
<evidence type="ECO:0000313" key="9">
    <source>
        <dbReference type="Proteomes" id="UP000289738"/>
    </source>
</evidence>
<keyword evidence="9" id="KW-1185">Reference proteome</keyword>
<evidence type="ECO:0008006" key="10">
    <source>
        <dbReference type="Google" id="ProtNLM"/>
    </source>
</evidence>
<evidence type="ECO:0000259" key="6">
    <source>
        <dbReference type="PROSITE" id="PS51266"/>
    </source>
</evidence>
<dbReference type="InterPro" id="IPR037275">
    <property type="entry name" value="Znf_CTCHY_sf"/>
</dbReference>
<keyword evidence="1" id="KW-0479">Metal-binding</keyword>
<dbReference type="InterPro" id="IPR008913">
    <property type="entry name" value="Znf_CHY"/>
</dbReference>
<dbReference type="InterPro" id="IPR001841">
    <property type="entry name" value="Znf_RING"/>
</dbReference>
<dbReference type="InterPro" id="IPR013083">
    <property type="entry name" value="Znf_RING/FYVE/PHD"/>
</dbReference>
<dbReference type="PANTHER" id="PTHR21319">
    <property type="entry name" value="RING FINGER AND CHY ZINC FINGER DOMAIN-CONTAINING PROTEIN 1"/>
    <property type="match status" value="1"/>
</dbReference>
<dbReference type="SUPFAM" id="SSF161245">
    <property type="entry name" value="Zinc hairpin stack"/>
    <property type="match status" value="1"/>
</dbReference>
<evidence type="ECO:0000256" key="2">
    <source>
        <dbReference type="ARBA" id="ARBA00022771"/>
    </source>
</evidence>
<evidence type="ECO:0000256" key="4">
    <source>
        <dbReference type="PROSITE-ProRule" id="PRU00601"/>
    </source>
</evidence>
<dbReference type="AlphaFoldDB" id="A0A445ELI8"/>
<dbReference type="GO" id="GO:0016567">
    <property type="term" value="P:protein ubiquitination"/>
    <property type="evidence" value="ECO:0007669"/>
    <property type="project" value="TreeGrafter"/>
</dbReference>
<evidence type="ECO:0000259" key="5">
    <source>
        <dbReference type="PROSITE" id="PS50089"/>
    </source>
</evidence>